<sequence>MTLSQPDDYTFDCTAYGDVGLELSTLISSYPPPFIYIHDSSDGLKVNARVITKLLQKPSEPSQEHGPITKVCFGWADAACCFTQRLLFEALIHSLVGHTLDWDEGCPNWALDNGSQWNENLDSFLQGLREAHTHLSKRFGVDSTGAAQSTDRKGKGKVQEYNGVRIVLVVARAERLKESMPELLVSLARLRELVRLDLCVVLSSEVEWDKIKSPLGAAPDPYFVDIPPLTKEDTVSLLTARYPALTSENPTLYHPSLKSLYSHFVAVLCDVCYLYTHDPNELKYIAAARWPGFVKPVLDEHQSQMDEEPEDEQRDIEPPSEDVRLRLTRLFSSSLSLALEALYPRLTDASDWAKVNEPPSDLLSKPPAEAKVTTASPTSALGTGSLLGHLPRLSKFILVASFLASTNPAKSDVRMFGRGLDEKKRRRRKAQATVKPKGGVSKVPQRLLGPSPFPLDRLVALLGALLEEHDVDSRLPAPEFTIPGEYTDMEISRVAINAAVQELSSSRLMHRTTKAEQIDGPAMFKCAISYDLAWALSKELKIPLADLLWEQV</sequence>
<organism evidence="7 8">
    <name type="scientific">Candolleomyces eurysporus</name>
    <dbReference type="NCBI Taxonomy" id="2828524"/>
    <lineage>
        <taxon>Eukaryota</taxon>
        <taxon>Fungi</taxon>
        <taxon>Dikarya</taxon>
        <taxon>Basidiomycota</taxon>
        <taxon>Agaricomycotina</taxon>
        <taxon>Agaricomycetes</taxon>
        <taxon>Agaricomycetidae</taxon>
        <taxon>Agaricales</taxon>
        <taxon>Agaricineae</taxon>
        <taxon>Psathyrellaceae</taxon>
        <taxon>Candolleomyces</taxon>
    </lineage>
</organism>
<feature type="region of interest" description="Disordered" evidence="4">
    <location>
        <begin position="301"/>
        <end position="320"/>
    </location>
</feature>
<dbReference type="Proteomes" id="UP001140091">
    <property type="component" value="Unassembled WGS sequence"/>
</dbReference>
<evidence type="ECO:0000259" key="5">
    <source>
        <dbReference type="Pfam" id="PF14630"/>
    </source>
</evidence>
<dbReference type="AlphaFoldDB" id="A0A9W8JB33"/>
<dbReference type="GO" id="GO:0006270">
    <property type="term" value="P:DNA replication initiation"/>
    <property type="evidence" value="ECO:0007669"/>
    <property type="project" value="TreeGrafter"/>
</dbReference>
<feature type="region of interest" description="Disordered" evidence="4">
    <location>
        <begin position="357"/>
        <end position="384"/>
    </location>
</feature>
<gene>
    <name evidence="7" type="ORF">H1R20_g5678</name>
</gene>
<keyword evidence="2" id="KW-0235">DNA replication</keyword>
<dbReference type="Pfam" id="PF14630">
    <property type="entry name" value="ORC5_C"/>
    <property type="match status" value="1"/>
</dbReference>
<feature type="compositionally biased region" description="Acidic residues" evidence="4">
    <location>
        <begin position="305"/>
        <end position="314"/>
    </location>
</feature>
<evidence type="ECO:0000313" key="7">
    <source>
        <dbReference type="EMBL" id="KAJ2931440.1"/>
    </source>
</evidence>
<dbReference type="GO" id="GO:0003688">
    <property type="term" value="F:DNA replication origin binding"/>
    <property type="evidence" value="ECO:0007669"/>
    <property type="project" value="TreeGrafter"/>
</dbReference>
<evidence type="ECO:0008006" key="9">
    <source>
        <dbReference type="Google" id="ProtNLM"/>
    </source>
</evidence>
<evidence type="ECO:0000313" key="8">
    <source>
        <dbReference type="Proteomes" id="UP001140091"/>
    </source>
</evidence>
<feature type="region of interest" description="Disordered" evidence="4">
    <location>
        <begin position="419"/>
        <end position="446"/>
    </location>
</feature>
<dbReference type="PANTHER" id="PTHR12705:SF0">
    <property type="entry name" value="ORIGIN RECOGNITION COMPLEX SUBUNIT 5"/>
    <property type="match status" value="1"/>
</dbReference>
<evidence type="ECO:0000256" key="2">
    <source>
        <dbReference type="ARBA" id="ARBA00022705"/>
    </source>
</evidence>
<accession>A0A9W8JB33</accession>
<feature type="non-terminal residue" evidence="7">
    <location>
        <position position="1"/>
    </location>
</feature>
<dbReference type="InterPro" id="IPR048866">
    <property type="entry name" value="ORC5_lid"/>
</dbReference>
<name>A0A9W8JB33_9AGAR</name>
<evidence type="ECO:0000259" key="6">
    <source>
        <dbReference type="Pfam" id="PF21639"/>
    </source>
</evidence>
<dbReference type="InterPro" id="IPR020796">
    <property type="entry name" value="ORC5"/>
</dbReference>
<evidence type="ECO:0000256" key="4">
    <source>
        <dbReference type="SAM" id="MobiDB-lite"/>
    </source>
</evidence>
<dbReference type="Pfam" id="PF21639">
    <property type="entry name" value="ORC5_lid"/>
    <property type="match status" value="1"/>
</dbReference>
<dbReference type="OrthoDB" id="365981at2759"/>
<feature type="compositionally biased region" description="Polar residues" evidence="4">
    <location>
        <begin position="373"/>
        <end position="382"/>
    </location>
</feature>
<keyword evidence="8" id="KW-1185">Reference proteome</keyword>
<feature type="domain" description="ORC5 lid" evidence="6">
    <location>
        <begin position="261"/>
        <end position="325"/>
    </location>
</feature>
<dbReference type="EMBL" id="JANBPK010000808">
    <property type="protein sequence ID" value="KAJ2931440.1"/>
    <property type="molecule type" value="Genomic_DNA"/>
</dbReference>
<protein>
    <recommendedName>
        <fullName evidence="9">Origin recognition complex subunit 5</fullName>
    </recommendedName>
</protein>
<reference evidence="7" key="1">
    <citation type="submission" date="2022-06" db="EMBL/GenBank/DDBJ databases">
        <title>Genome Sequence of Candolleomyces eurysporus.</title>
        <authorList>
            <person name="Buettner E."/>
        </authorList>
    </citation>
    <scope>NUCLEOTIDE SEQUENCE</scope>
    <source>
        <strain evidence="7">VTCC 930004</strain>
    </source>
</reference>
<proteinExistence type="predicted"/>
<dbReference type="InterPro" id="IPR047088">
    <property type="entry name" value="ORC5_C"/>
</dbReference>
<dbReference type="GO" id="GO:0005664">
    <property type="term" value="C:nuclear origin of replication recognition complex"/>
    <property type="evidence" value="ECO:0007669"/>
    <property type="project" value="TreeGrafter"/>
</dbReference>
<dbReference type="PANTHER" id="PTHR12705">
    <property type="entry name" value="ORIGIN RECOGNITION COMPLEX SUBUNIT 5"/>
    <property type="match status" value="1"/>
</dbReference>
<evidence type="ECO:0000256" key="1">
    <source>
        <dbReference type="ARBA" id="ARBA00004123"/>
    </source>
</evidence>
<evidence type="ECO:0000256" key="3">
    <source>
        <dbReference type="ARBA" id="ARBA00023242"/>
    </source>
</evidence>
<comment type="subcellular location">
    <subcellularLocation>
        <location evidence="1">Nucleus</location>
    </subcellularLocation>
</comment>
<comment type="caution">
    <text evidence="7">The sequence shown here is derived from an EMBL/GenBank/DDBJ whole genome shotgun (WGS) entry which is preliminary data.</text>
</comment>
<feature type="domain" description="Origin recognition complex subunit 5 C-terminal" evidence="5">
    <location>
        <begin position="390"/>
        <end position="547"/>
    </location>
</feature>
<keyword evidence="3" id="KW-0539">Nucleus</keyword>